<comment type="similarity">
    <text evidence="1">Belongs to the DsrF/TusC family.</text>
</comment>
<reference evidence="2 3" key="1">
    <citation type="submission" date="2018-12" db="EMBL/GenBank/DDBJ databases">
        <authorList>
            <person name="Chong R.A."/>
        </authorList>
    </citation>
    <scope>NUCLEOTIDE SEQUENCE [LARGE SCALE GENOMIC DNA]</scope>
    <source>
        <strain evidence="2 3">Aar</strain>
    </source>
</reference>
<evidence type="ECO:0000313" key="2">
    <source>
        <dbReference type="EMBL" id="QCI16180.1"/>
    </source>
</evidence>
<dbReference type="RefSeq" id="WP_158364837.1">
    <property type="nucleotide sequence ID" value="NZ_CP034900.1"/>
</dbReference>
<accession>A0A4D6XNI8</accession>
<dbReference type="Gene3D" id="3.40.1260.10">
    <property type="entry name" value="DsrEFH-like"/>
    <property type="match status" value="1"/>
</dbReference>
<organism evidence="2 3">
    <name type="scientific">Buchnera aphidicola</name>
    <name type="common">Artemisaphis artemisicola</name>
    <dbReference type="NCBI Taxonomy" id="1241836"/>
    <lineage>
        <taxon>Bacteria</taxon>
        <taxon>Pseudomonadati</taxon>
        <taxon>Pseudomonadota</taxon>
        <taxon>Gammaproteobacteria</taxon>
        <taxon>Enterobacterales</taxon>
        <taxon>Erwiniaceae</taxon>
        <taxon>Buchnera</taxon>
    </lineage>
</organism>
<dbReference type="AlphaFoldDB" id="A0A4D6XNI8"/>
<keyword evidence="2" id="KW-0808">Transferase</keyword>
<reference evidence="2 3" key="2">
    <citation type="submission" date="2019-05" db="EMBL/GenBank/DDBJ databases">
        <title>Genome evolution of the obligate endosymbiont Buchnera aphidicola.</title>
        <authorList>
            <person name="Moran N.A."/>
        </authorList>
    </citation>
    <scope>NUCLEOTIDE SEQUENCE [LARGE SCALE GENOMIC DNA]</scope>
    <source>
        <strain evidence="2 3">Aar</strain>
    </source>
</reference>
<dbReference type="PANTHER" id="PTHR38780">
    <property type="entry name" value="PROTEIN TUSC"/>
    <property type="match status" value="1"/>
</dbReference>
<dbReference type="InterPro" id="IPR003787">
    <property type="entry name" value="Sulphur_relay_DsrE/F-like"/>
</dbReference>
<dbReference type="OrthoDB" id="9789418at2"/>
<protein>
    <submittedName>
        <fullName evidence="2">Sulfurtransferase complex subunit TusC</fullName>
    </submittedName>
</protein>
<dbReference type="EMBL" id="CP034900">
    <property type="protein sequence ID" value="QCI16180.1"/>
    <property type="molecule type" value="Genomic_DNA"/>
</dbReference>
<sequence>MKIVAFIFSQAPHGTSSGREGLDAILSVSSIIKEIGLFFIGDGVLQLIKSYQSEKILARDYTSCFSILSFYDIKYFYCCKKSLIERGLNYKKDFILNVDILESNALRLKLDRYDAIINF</sequence>
<dbReference type="NCBIfam" id="TIGR03010">
    <property type="entry name" value="sulf_tusC_dsrF"/>
    <property type="match status" value="1"/>
</dbReference>
<dbReference type="Pfam" id="PF02635">
    <property type="entry name" value="DsrE"/>
    <property type="match status" value="1"/>
</dbReference>
<dbReference type="InterPro" id="IPR027396">
    <property type="entry name" value="DsrEFH-like"/>
</dbReference>
<dbReference type="InterPro" id="IPR017462">
    <property type="entry name" value="Sulphur_relay_TusC/DsrF"/>
</dbReference>
<dbReference type="GO" id="GO:0016740">
    <property type="term" value="F:transferase activity"/>
    <property type="evidence" value="ECO:0007669"/>
    <property type="project" value="UniProtKB-KW"/>
</dbReference>
<proteinExistence type="inferred from homology"/>
<gene>
    <name evidence="2" type="primary">tusC</name>
    <name evidence="2" type="ORF">D9V59_02665</name>
</gene>
<dbReference type="PANTHER" id="PTHR38780:SF1">
    <property type="entry name" value="PROTEIN TUSC"/>
    <property type="match status" value="1"/>
</dbReference>
<name>A0A4D6XNI8_9GAMM</name>
<evidence type="ECO:0000313" key="3">
    <source>
        <dbReference type="Proteomes" id="UP000298654"/>
    </source>
</evidence>
<dbReference type="NCBIfam" id="NF001238">
    <property type="entry name" value="PRK00211.1"/>
    <property type="match status" value="1"/>
</dbReference>
<evidence type="ECO:0000256" key="1">
    <source>
        <dbReference type="ARBA" id="ARBA00005996"/>
    </source>
</evidence>
<dbReference type="Proteomes" id="UP000298654">
    <property type="component" value="Chromosome"/>
</dbReference>
<dbReference type="SUPFAM" id="SSF75169">
    <property type="entry name" value="DsrEFH-like"/>
    <property type="match status" value="1"/>
</dbReference>